<sequence>MLMELSFNTYETITFISPPLQSLNFNSNSLFFSPRRLTLYGGRVSVSASLNHGESKPSSDSPQTNHDDQLSLAQVSISVFLRQEIGLSETDSVYVSENCPKYTRMIVEGVRDLEEWDSWKGNEGLGFSEKVVYMVKEKGDGGGKVAFLESLGLSLSSAMYLAHYIEARRGGLDMLGSVDASFRFLIESFPRLLLLSEENDMKPLIEFLESIGVPKDSLGKVLLLYPPVMLSKAEEMKRRVATALEKVCLVNKDSGKVLMKYPWLLSPSIQENYSRILSLLESESVLKTDIDHSIRRWPLLLGCSTSNMKLMIKEFDKLEVRNKRMGKVIPKRPQLLLYKPQEFLKVKRNYQLHKMCVLFLP</sequence>
<dbReference type="SMART" id="SM00733">
    <property type="entry name" value="Mterf"/>
    <property type="match status" value="4"/>
</dbReference>
<dbReference type="GO" id="GO:0006353">
    <property type="term" value="P:DNA-templated transcription termination"/>
    <property type="evidence" value="ECO:0007669"/>
    <property type="project" value="UniProtKB-KW"/>
</dbReference>
<dbReference type="Gene3D" id="1.25.70.10">
    <property type="entry name" value="Transcription termination factor 3, mitochondrial"/>
    <property type="match status" value="1"/>
</dbReference>
<comment type="caution">
    <text evidence="4">The sequence shown here is derived from an EMBL/GenBank/DDBJ whole genome shotgun (WGS) entry which is preliminary data.</text>
</comment>
<evidence type="ECO:0000313" key="4">
    <source>
        <dbReference type="EMBL" id="KAF3527092.1"/>
    </source>
</evidence>
<comment type="similarity">
    <text evidence="1">Belongs to the mTERF family.</text>
</comment>
<dbReference type="InterPro" id="IPR003690">
    <property type="entry name" value="MTERF"/>
</dbReference>
<protein>
    <submittedName>
        <fullName evidence="4">Uncharacterized protein</fullName>
    </submittedName>
</protein>
<dbReference type="AlphaFoldDB" id="A0A8S9Q964"/>
<keyword evidence="3" id="KW-0809">Transit peptide</keyword>
<keyword evidence="2" id="KW-0804">Transcription</keyword>
<name>A0A8S9Q964_BRACR</name>
<keyword evidence="2" id="KW-0806">Transcription termination</keyword>
<dbReference type="EMBL" id="QGKX02001347">
    <property type="protein sequence ID" value="KAF3527092.1"/>
    <property type="molecule type" value="Genomic_DNA"/>
</dbReference>
<evidence type="ECO:0000256" key="2">
    <source>
        <dbReference type="ARBA" id="ARBA00022472"/>
    </source>
</evidence>
<evidence type="ECO:0000256" key="1">
    <source>
        <dbReference type="ARBA" id="ARBA00007692"/>
    </source>
</evidence>
<evidence type="ECO:0000256" key="3">
    <source>
        <dbReference type="ARBA" id="ARBA00022946"/>
    </source>
</evidence>
<accession>A0A8S9Q964</accession>
<organism evidence="4 5">
    <name type="scientific">Brassica cretica</name>
    <name type="common">Mustard</name>
    <dbReference type="NCBI Taxonomy" id="69181"/>
    <lineage>
        <taxon>Eukaryota</taxon>
        <taxon>Viridiplantae</taxon>
        <taxon>Streptophyta</taxon>
        <taxon>Embryophyta</taxon>
        <taxon>Tracheophyta</taxon>
        <taxon>Spermatophyta</taxon>
        <taxon>Magnoliopsida</taxon>
        <taxon>eudicotyledons</taxon>
        <taxon>Gunneridae</taxon>
        <taxon>Pentapetalae</taxon>
        <taxon>rosids</taxon>
        <taxon>malvids</taxon>
        <taxon>Brassicales</taxon>
        <taxon>Brassicaceae</taxon>
        <taxon>Brassiceae</taxon>
        <taxon>Brassica</taxon>
    </lineage>
</organism>
<dbReference type="GO" id="GO:0003676">
    <property type="term" value="F:nucleic acid binding"/>
    <property type="evidence" value="ECO:0007669"/>
    <property type="project" value="InterPro"/>
</dbReference>
<dbReference type="GO" id="GO:0005737">
    <property type="term" value="C:cytoplasm"/>
    <property type="evidence" value="ECO:0007669"/>
    <property type="project" value="UniProtKB-ARBA"/>
</dbReference>
<dbReference type="PANTHER" id="PTHR13068:SF3">
    <property type="entry name" value="MITOCHONDRIAL TRANSCRIPTION TERMINATION FACTOR FAMILY PROTEIN"/>
    <property type="match status" value="1"/>
</dbReference>
<dbReference type="PANTHER" id="PTHR13068">
    <property type="entry name" value="CGI-12 PROTEIN-RELATED"/>
    <property type="match status" value="1"/>
</dbReference>
<gene>
    <name evidence="4" type="ORF">F2Q69_00051860</name>
</gene>
<dbReference type="Pfam" id="PF02536">
    <property type="entry name" value="mTERF"/>
    <property type="match status" value="1"/>
</dbReference>
<evidence type="ECO:0000313" key="5">
    <source>
        <dbReference type="Proteomes" id="UP000712600"/>
    </source>
</evidence>
<proteinExistence type="inferred from homology"/>
<reference evidence="4" key="1">
    <citation type="submission" date="2019-12" db="EMBL/GenBank/DDBJ databases">
        <title>Genome sequencing and annotation of Brassica cretica.</title>
        <authorList>
            <person name="Studholme D.J."/>
            <person name="Sarris P."/>
        </authorList>
    </citation>
    <scope>NUCLEOTIDE SEQUENCE</scope>
    <source>
        <strain evidence="4">PFS-109/04</strain>
        <tissue evidence="4">Leaf</tissue>
    </source>
</reference>
<keyword evidence="2" id="KW-0805">Transcription regulation</keyword>
<dbReference type="Proteomes" id="UP000712600">
    <property type="component" value="Unassembled WGS sequence"/>
</dbReference>
<dbReference type="InterPro" id="IPR038538">
    <property type="entry name" value="MTERF_sf"/>
</dbReference>